<organism evidence="2 3">
    <name type="scientific">Candidatus Marsarchaeota G2 archaeon OSP_D</name>
    <dbReference type="NCBI Taxonomy" id="1978157"/>
    <lineage>
        <taxon>Archaea</taxon>
        <taxon>Candidatus Marsarchaeota</taxon>
        <taxon>Candidatus Marsarchaeota group 2</taxon>
    </lineage>
</organism>
<dbReference type="AlphaFoldDB" id="A0A2R6AZG3"/>
<evidence type="ECO:0000313" key="3">
    <source>
        <dbReference type="Proteomes" id="UP000240322"/>
    </source>
</evidence>
<dbReference type="Proteomes" id="UP000240322">
    <property type="component" value="Unassembled WGS sequence"/>
</dbReference>
<proteinExistence type="predicted"/>
<accession>A0A2R6AZG3</accession>
<reference evidence="2 3" key="1">
    <citation type="submission" date="2017-04" db="EMBL/GenBank/DDBJ databases">
        <title>Novel microbial lineages endemic to geothermal iron-oxide mats fill important gaps in the evolutionary history of Archaea.</title>
        <authorList>
            <person name="Jay Z.J."/>
            <person name="Beam J.P."/>
            <person name="Dlakic M."/>
            <person name="Rusch D.B."/>
            <person name="Kozubal M.A."/>
            <person name="Inskeep W.P."/>
        </authorList>
    </citation>
    <scope>NUCLEOTIDE SEQUENCE [LARGE SCALE GENOMIC DNA]</scope>
    <source>
        <strain evidence="2">OSP_D</strain>
    </source>
</reference>
<dbReference type="EMBL" id="NEXE01000018">
    <property type="protein sequence ID" value="PSN91746.1"/>
    <property type="molecule type" value="Genomic_DNA"/>
</dbReference>
<gene>
    <name evidence="2" type="ORF">B9Q03_03265</name>
</gene>
<comment type="caution">
    <text evidence="2">The sequence shown here is derived from an EMBL/GenBank/DDBJ whole genome shotgun (WGS) entry which is preliminary data.</text>
</comment>
<feature type="compositionally biased region" description="Basic and acidic residues" evidence="1">
    <location>
        <begin position="98"/>
        <end position="111"/>
    </location>
</feature>
<sequence length="234" mass="26469">MSENLAVSKEVLSRLNDVKKAMESLLGREVSFDQVLVALIDVYTKGGSIEAGRIDMLIDMWEKLQSLEKRVSALERLQTQSAERQEAQTKAMEAIAKPSDKPHQLSQREVRSTPQVITPKPVQPATSISEKQPQSQQDSFLRFLEDVVVYPLDKIRKPREQIEKLMKENVVSIMSVGGEELLVHTPSYQAFLKKLPIPISEKQKLSQRERRLLETLSEAGLIYEDATTGLIRSV</sequence>
<protein>
    <submittedName>
        <fullName evidence="2">Uncharacterized protein</fullName>
    </submittedName>
</protein>
<name>A0A2R6AZG3_9ARCH</name>
<feature type="compositionally biased region" description="Polar residues" evidence="1">
    <location>
        <begin position="124"/>
        <end position="134"/>
    </location>
</feature>
<feature type="region of interest" description="Disordered" evidence="1">
    <location>
        <begin position="95"/>
        <end position="134"/>
    </location>
</feature>
<evidence type="ECO:0000256" key="1">
    <source>
        <dbReference type="SAM" id="MobiDB-lite"/>
    </source>
</evidence>
<evidence type="ECO:0000313" key="2">
    <source>
        <dbReference type="EMBL" id="PSN91746.1"/>
    </source>
</evidence>